<organism evidence="2 3">
    <name type="scientific">Amycolatopsis marina</name>
    <dbReference type="NCBI Taxonomy" id="490629"/>
    <lineage>
        <taxon>Bacteria</taxon>
        <taxon>Bacillati</taxon>
        <taxon>Actinomycetota</taxon>
        <taxon>Actinomycetes</taxon>
        <taxon>Pseudonocardiales</taxon>
        <taxon>Pseudonocardiaceae</taxon>
        <taxon>Amycolatopsis</taxon>
    </lineage>
</organism>
<feature type="compositionally biased region" description="Basic and acidic residues" evidence="1">
    <location>
        <begin position="37"/>
        <end position="46"/>
    </location>
</feature>
<evidence type="ECO:0000313" key="3">
    <source>
        <dbReference type="Proteomes" id="UP000243799"/>
    </source>
</evidence>
<gene>
    <name evidence="2" type="ORF">SAMN05216266_101129</name>
</gene>
<sequence>MSTDTTQQDAAGRSGVAPVRFSAPEGTADTTQGDALHSTEARDAMRRSPFGKDGNAAQGE</sequence>
<dbReference type="RefSeq" id="WP_091667906.1">
    <property type="nucleotide sequence ID" value="NZ_FOKG01000001.1"/>
</dbReference>
<dbReference type="Proteomes" id="UP000243799">
    <property type="component" value="Unassembled WGS sequence"/>
</dbReference>
<evidence type="ECO:0000313" key="2">
    <source>
        <dbReference type="EMBL" id="SFA73497.1"/>
    </source>
</evidence>
<evidence type="ECO:0000256" key="1">
    <source>
        <dbReference type="SAM" id="MobiDB-lite"/>
    </source>
</evidence>
<feature type="region of interest" description="Disordered" evidence="1">
    <location>
        <begin position="1"/>
        <end position="60"/>
    </location>
</feature>
<reference evidence="3" key="1">
    <citation type="submission" date="2016-10" db="EMBL/GenBank/DDBJ databases">
        <authorList>
            <person name="Varghese N."/>
            <person name="Submissions S."/>
        </authorList>
    </citation>
    <scope>NUCLEOTIDE SEQUENCE [LARGE SCALE GENOMIC DNA]</scope>
    <source>
        <strain evidence="3">CGMCC 4.3568</strain>
    </source>
</reference>
<dbReference type="AlphaFoldDB" id="A0A1I0VBS4"/>
<dbReference type="STRING" id="490629.SAMN05216266_101129"/>
<keyword evidence="3" id="KW-1185">Reference proteome</keyword>
<protein>
    <submittedName>
        <fullName evidence="2">Uncharacterized protein</fullName>
    </submittedName>
</protein>
<accession>A0A1I0VBS4</accession>
<dbReference type="OrthoDB" id="9875100at2"/>
<name>A0A1I0VBS4_9PSEU</name>
<proteinExistence type="predicted"/>
<dbReference type="EMBL" id="FOKG01000001">
    <property type="protein sequence ID" value="SFA73497.1"/>
    <property type="molecule type" value="Genomic_DNA"/>
</dbReference>